<dbReference type="NCBIfam" id="TIGR01031">
    <property type="entry name" value="rpmF_bact"/>
    <property type="match status" value="1"/>
</dbReference>
<feature type="region of interest" description="Disordered" evidence="6">
    <location>
        <begin position="1"/>
        <end position="23"/>
    </location>
</feature>
<comment type="similarity">
    <text evidence="1 5">Belongs to the bacterial ribosomal protein bL32 family.</text>
</comment>
<dbReference type="Proteomes" id="UP000885660">
    <property type="component" value="Unassembled WGS sequence"/>
</dbReference>
<sequence length="63" mass="7160">MGVPKKKTSRSRKKNRQAHQKLKSPVISFCPQCKAAKLPHFACPECGYYKGEVVVIKKEKSKK</sequence>
<reference evidence="7" key="2">
    <citation type="journal article" date="2020" name="mSystems">
        <title>Genome- and Community-Level Interaction Insights into Carbon Utilization and Element Cycling Functions of Hydrothermarchaeota in Hydrothermal Sediment.</title>
        <authorList>
            <person name="Zhou Z."/>
            <person name="Liu Y."/>
            <person name="Xu W."/>
            <person name="Pan J."/>
            <person name="Luo Z.H."/>
            <person name="Li M."/>
        </authorList>
    </citation>
    <scope>NUCLEOTIDE SEQUENCE [LARGE SCALE GENOMIC DNA]</scope>
    <source>
        <strain evidence="7">HyVt-219</strain>
    </source>
</reference>
<dbReference type="EMBL" id="QMQB01000009">
    <property type="protein sequence ID" value="RLE15110.1"/>
    <property type="molecule type" value="Genomic_DNA"/>
</dbReference>
<name>A0A662DH56_UNCAE</name>
<dbReference type="Pfam" id="PF01783">
    <property type="entry name" value="Ribosomal_L32p"/>
    <property type="match status" value="1"/>
</dbReference>
<proteinExistence type="inferred from homology"/>
<evidence type="ECO:0000313" key="8">
    <source>
        <dbReference type="EMBL" id="RLE15110.1"/>
    </source>
</evidence>
<evidence type="ECO:0000256" key="5">
    <source>
        <dbReference type="HAMAP-Rule" id="MF_00340"/>
    </source>
</evidence>
<dbReference type="Gene3D" id="1.20.5.640">
    <property type="entry name" value="Single helix bin"/>
    <property type="match status" value="1"/>
</dbReference>
<evidence type="ECO:0000256" key="6">
    <source>
        <dbReference type="SAM" id="MobiDB-lite"/>
    </source>
</evidence>
<dbReference type="InterPro" id="IPR011332">
    <property type="entry name" value="Ribosomal_zn-bd"/>
</dbReference>
<organism evidence="8 9">
    <name type="scientific">Aerophobetes bacterium</name>
    <dbReference type="NCBI Taxonomy" id="2030807"/>
    <lineage>
        <taxon>Bacteria</taxon>
        <taxon>Candidatus Aerophobota</taxon>
    </lineage>
</organism>
<dbReference type="PANTHER" id="PTHR35534">
    <property type="entry name" value="50S RIBOSOMAL PROTEIN L32"/>
    <property type="match status" value="1"/>
</dbReference>
<accession>A0A662DH56</accession>
<keyword evidence="3 5" id="KW-0687">Ribonucleoprotein</keyword>
<protein>
    <recommendedName>
        <fullName evidence="4 5">Large ribosomal subunit protein bL32</fullName>
    </recommendedName>
</protein>
<evidence type="ECO:0000256" key="2">
    <source>
        <dbReference type="ARBA" id="ARBA00022980"/>
    </source>
</evidence>
<dbReference type="SUPFAM" id="SSF57829">
    <property type="entry name" value="Zn-binding ribosomal proteins"/>
    <property type="match status" value="1"/>
</dbReference>
<dbReference type="HAMAP" id="MF_00340">
    <property type="entry name" value="Ribosomal_bL32"/>
    <property type="match status" value="1"/>
</dbReference>
<dbReference type="GO" id="GO:0015934">
    <property type="term" value="C:large ribosomal subunit"/>
    <property type="evidence" value="ECO:0007669"/>
    <property type="project" value="InterPro"/>
</dbReference>
<dbReference type="InterPro" id="IPR044957">
    <property type="entry name" value="Ribosomal_bL32_bact"/>
</dbReference>
<keyword evidence="2 5" id="KW-0689">Ribosomal protein</keyword>
<evidence type="ECO:0000256" key="1">
    <source>
        <dbReference type="ARBA" id="ARBA00008560"/>
    </source>
</evidence>
<dbReference type="PANTHER" id="PTHR35534:SF1">
    <property type="entry name" value="LARGE RIBOSOMAL SUBUNIT PROTEIN BL32"/>
    <property type="match status" value="1"/>
</dbReference>
<dbReference type="GO" id="GO:0003735">
    <property type="term" value="F:structural constituent of ribosome"/>
    <property type="evidence" value="ECO:0007669"/>
    <property type="project" value="InterPro"/>
</dbReference>
<dbReference type="EMBL" id="DRBC01000123">
    <property type="protein sequence ID" value="HDN84548.1"/>
    <property type="molecule type" value="Genomic_DNA"/>
</dbReference>
<gene>
    <name evidence="5" type="primary">rpmF</name>
    <name evidence="8" type="ORF">DRI96_00415</name>
    <name evidence="7" type="ORF">ENG47_02165</name>
</gene>
<dbReference type="AlphaFoldDB" id="A0A662DH56"/>
<dbReference type="Proteomes" id="UP000267654">
    <property type="component" value="Unassembled WGS sequence"/>
</dbReference>
<evidence type="ECO:0000313" key="7">
    <source>
        <dbReference type="EMBL" id="HDN84548.1"/>
    </source>
</evidence>
<comment type="caution">
    <text evidence="8">The sequence shown here is derived from an EMBL/GenBank/DDBJ whole genome shotgun (WGS) entry which is preliminary data.</text>
</comment>
<evidence type="ECO:0000313" key="9">
    <source>
        <dbReference type="Proteomes" id="UP000267654"/>
    </source>
</evidence>
<dbReference type="GO" id="GO:0006412">
    <property type="term" value="P:translation"/>
    <property type="evidence" value="ECO:0007669"/>
    <property type="project" value="UniProtKB-UniRule"/>
</dbReference>
<evidence type="ECO:0000256" key="4">
    <source>
        <dbReference type="ARBA" id="ARBA00035178"/>
    </source>
</evidence>
<feature type="compositionally biased region" description="Basic residues" evidence="6">
    <location>
        <begin position="1"/>
        <end position="22"/>
    </location>
</feature>
<reference evidence="8 9" key="1">
    <citation type="submission" date="2018-06" db="EMBL/GenBank/DDBJ databases">
        <title>Extensive metabolic versatility and redundancy in microbially diverse, dynamic hydrothermal sediments.</title>
        <authorList>
            <person name="Dombrowski N."/>
            <person name="Teske A."/>
            <person name="Baker B.J."/>
        </authorList>
    </citation>
    <scope>NUCLEOTIDE SEQUENCE [LARGE SCALE GENOMIC DNA]</scope>
    <source>
        <strain evidence="8">B19_G9</strain>
    </source>
</reference>
<dbReference type="InterPro" id="IPR002677">
    <property type="entry name" value="Ribosomal_bL32"/>
</dbReference>
<evidence type="ECO:0000256" key="3">
    <source>
        <dbReference type="ARBA" id="ARBA00023274"/>
    </source>
</evidence>